<keyword evidence="9" id="KW-1185">Reference proteome</keyword>
<feature type="transmembrane region" description="Helical" evidence="7">
    <location>
        <begin position="112"/>
        <end position="133"/>
    </location>
</feature>
<feature type="transmembrane region" description="Helical" evidence="7">
    <location>
        <begin position="41"/>
        <end position="60"/>
    </location>
</feature>
<keyword evidence="3" id="KW-1003">Cell membrane</keyword>
<evidence type="ECO:0000256" key="4">
    <source>
        <dbReference type="ARBA" id="ARBA00022692"/>
    </source>
</evidence>
<keyword evidence="4 7" id="KW-0812">Transmembrane</keyword>
<proteinExistence type="inferred from homology"/>
<name>A0A418SEM5_9RHOB</name>
<keyword evidence="5 7" id="KW-1133">Transmembrane helix</keyword>
<evidence type="ECO:0000256" key="7">
    <source>
        <dbReference type="RuleBase" id="RU362048"/>
    </source>
</evidence>
<dbReference type="Proteomes" id="UP000283786">
    <property type="component" value="Chromosome"/>
</dbReference>
<dbReference type="PANTHER" id="PTHR33508:SF1">
    <property type="entry name" value="UPF0056 MEMBRANE PROTEIN YHCE"/>
    <property type="match status" value="1"/>
</dbReference>
<accession>A0A418SEM5</accession>
<dbReference type="PANTHER" id="PTHR33508">
    <property type="entry name" value="UPF0056 MEMBRANE PROTEIN YHCE"/>
    <property type="match status" value="1"/>
</dbReference>
<dbReference type="OrthoDB" id="21094at2"/>
<dbReference type="InterPro" id="IPR002771">
    <property type="entry name" value="Multi_antbiot-R_MarC"/>
</dbReference>
<comment type="similarity">
    <text evidence="2 7">Belongs to the UPF0056 (MarC) family.</text>
</comment>
<keyword evidence="6 7" id="KW-0472">Membrane</keyword>
<dbReference type="Pfam" id="PF01914">
    <property type="entry name" value="MarC"/>
    <property type="match status" value="1"/>
</dbReference>
<feature type="transmembrane region" description="Helical" evidence="7">
    <location>
        <begin position="177"/>
        <end position="195"/>
    </location>
</feature>
<organism evidence="8 9">
    <name type="scientific">Pseudooceanicola algae</name>
    <dbReference type="NCBI Taxonomy" id="1537215"/>
    <lineage>
        <taxon>Bacteria</taxon>
        <taxon>Pseudomonadati</taxon>
        <taxon>Pseudomonadota</taxon>
        <taxon>Alphaproteobacteria</taxon>
        <taxon>Rhodobacterales</taxon>
        <taxon>Paracoccaceae</taxon>
        <taxon>Pseudooceanicola</taxon>
    </lineage>
</organism>
<dbReference type="RefSeq" id="WP_119840157.1">
    <property type="nucleotide sequence ID" value="NZ_CP060436.1"/>
</dbReference>
<gene>
    <name evidence="8" type="ORF">PSAL_009910</name>
</gene>
<feature type="transmembrane region" description="Helical" evidence="7">
    <location>
        <begin position="72"/>
        <end position="91"/>
    </location>
</feature>
<evidence type="ECO:0000256" key="2">
    <source>
        <dbReference type="ARBA" id="ARBA00009784"/>
    </source>
</evidence>
<evidence type="ECO:0000256" key="3">
    <source>
        <dbReference type="ARBA" id="ARBA00022475"/>
    </source>
</evidence>
<protein>
    <recommendedName>
        <fullName evidence="7">UPF0056 membrane protein</fullName>
    </recommendedName>
</protein>
<sequence>MDSAFLISAFVTIFVIIDPIGLTPLFVALTQGDSPARRRAIALRACALALGILVAFALFGEQVLGFVGISMPAFRIAGGLLLFLTALEMLFERRSKRREDQTEPVERPDPSVFPLAIPLIAGPGAIASVILLAGQRPGLGGLALVLGVTLAVLAVVFALFLTAGALERILGRTGINVVTRLLGMLLAALSVQFVLDGLKAFGFAS</sequence>
<evidence type="ECO:0000256" key="5">
    <source>
        <dbReference type="ARBA" id="ARBA00022989"/>
    </source>
</evidence>
<dbReference type="NCBIfam" id="TIGR00427">
    <property type="entry name" value="NAAT family transporter"/>
    <property type="match status" value="1"/>
</dbReference>
<comment type="subcellular location">
    <subcellularLocation>
        <location evidence="1 7">Cell membrane</location>
        <topology evidence="1 7">Multi-pass membrane protein</topology>
    </subcellularLocation>
</comment>
<evidence type="ECO:0000313" key="9">
    <source>
        <dbReference type="Proteomes" id="UP000283786"/>
    </source>
</evidence>
<reference evidence="8 9" key="1">
    <citation type="submission" date="2020-08" db="EMBL/GenBank/DDBJ databases">
        <title>Genome sequence of Rhodobacteraceae bacterium Lw-13e.</title>
        <authorList>
            <person name="Poehlein A."/>
            <person name="Wolter L."/>
            <person name="Daniel R."/>
            <person name="Brinkhoff T."/>
        </authorList>
    </citation>
    <scope>NUCLEOTIDE SEQUENCE [LARGE SCALE GENOMIC DNA]</scope>
    <source>
        <strain evidence="8 9">Lw-13e</strain>
    </source>
</reference>
<dbReference type="EMBL" id="CP060436">
    <property type="protein sequence ID" value="QPM89765.1"/>
    <property type="molecule type" value="Genomic_DNA"/>
</dbReference>
<evidence type="ECO:0000256" key="6">
    <source>
        <dbReference type="ARBA" id="ARBA00023136"/>
    </source>
</evidence>
<dbReference type="KEGG" id="palw:PSAL_009910"/>
<evidence type="ECO:0000313" key="8">
    <source>
        <dbReference type="EMBL" id="QPM89765.1"/>
    </source>
</evidence>
<dbReference type="GO" id="GO:0005886">
    <property type="term" value="C:plasma membrane"/>
    <property type="evidence" value="ECO:0007669"/>
    <property type="project" value="UniProtKB-SubCell"/>
</dbReference>
<evidence type="ECO:0000256" key="1">
    <source>
        <dbReference type="ARBA" id="ARBA00004651"/>
    </source>
</evidence>
<feature type="transmembrane region" description="Helical" evidence="7">
    <location>
        <begin position="6"/>
        <end position="29"/>
    </location>
</feature>
<dbReference type="AlphaFoldDB" id="A0A418SEM5"/>
<feature type="transmembrane region" description="Helical" evidence="7">
    <location>
        <begin position="139"/>
        <end position="165"/>
    </location>
</feature>